<dbReference type="SMART" id="SM00089">
    <property type="entry name" value="PKD"/>
    <property type="match status" value="4"/>
</dbReference>
<dbReference type="Pfam" id="PF13585">
    <property type="entry name" value="CHU_C"/>
    <property type="match status" value="1"/>
</dbReference>
<protein>
    <recommendedName>
        <fullName evidence="1">PKD domain-containing protein</fullName>
    </recommendedName>
</protein>
<evidence type="ECO:0000313" key="3">
    <source>
        <dbReference type="Proteomes" id="UP000192277"/>
    </source>
</evidence>
<evidence type="ECO:0000313" key="2">
    <source>
        <dbReference type="EMBL" id="OQP53877.1"/>
    </source>
</evidence>
<proteinExistence type="predicted"/>
<feature type="domain" description="PKD" evidence="1">
    <location>
        <begin position="804"/>
        <end position="856"/>
    </location>
</feature>
<dbReference type="NCBIfam" id="TIGR04131">
    <property type="entry name" value="Bac_Flav_CTERM"/>
    <property type="match status" value="1"/>
</dbReference>
<dbReference type="InterPro" id="IPR013783">
    <property type="entry name" value="Ig-like_fold"/>
</dbReference>
<sequence length="1205" mass="130500">MVIALLLTGVIRVAAQSPATFEFVENNGQWEKEITFKGLLPAGNFYLQKNGFTVVQHNVADLEQLHGHAAPPEQKANARIQTNETDAPLTVHSHAYKVQFVGGAANPEIVPDKILPGYTNYLIGNDQTKWRTGVKSCLAVIYKNVYPNIDVRYYSESGRLKYDIIVNPGGDVSKIAMQYDGADKLSIKKSELVIKTSLGDVKELYPYSYLFDKVKGRQETPCAYQIDGKTVRFKTSTYDKTSTLVIDPTIIFSSFTGSTSDEWGFTATPGPDGSFFSGSISFNPGFPTSPGAYKTTWTRGGKRGIDIGIFKFSPNGASRVYATYLGGSNDEFPHSLYCDAQGELVVLGRTYSTDFPGTGGSTLMGPGGACDMFVTKLNTTGSGIVGSLRIGGTGNDGVNIEDQMLTGGHKINSLLRNYGDDGHSEVIIDNAGFIYVAGQSQSDNFYTTPNVFQPKKKGAQDGVVLKIDPTCNSIIWSSFLGGTANDAAFVLALNPLNNDIYVAGGTESGDFPQASGTPGSSVLGGKNNGYIDGFVTIISNDGTTQKKTVYLGTGQSDIIYGIQFDRNNYPYVLGVTRGDWPVINAAYSNAGTKQFIVKLSTDLSTIQYSTTFGSGGKPNISPVAFLVDRCENVYVSGWGGWYLPASTQADPYDLAGTRGMPITPDALKNSTDNRDFYFIVLKRDAQSLLYGSFFGQDGGLGEHVDGGTSRFDKQGAIYQAICANCYGSMPDLPITKPYVTTSGVWAPKNGAGTGGCNLGALKILLNFSGVASGPKAYFKGNFDTVGCVPFTLTFKDTVRDARQYIWSFGDGSPDQVTTSYNVTHTFGAVGVYKIGLIAIDSASCNISDTAFLTIHVRDDPADIDFTARKLPPCQSLLYEFVNTSIFPARKPFKASSFTWDFGDGTRVTPGDSIITHSFAAAGTYQTRLILTDTAYCNAPDSLVKELRVSPLVKAKFETPTYGCAPYTAVFNNTSLAGTDFYWDFGDGTQSNDVNPVHLYPNVGTYHVTLKVVDTSTCNKEDSTFLDIKVYPKPVADFSFAPVPPSVNKPIIFTNLSSGAVSYKWEFGDDETVSKNTADTVSHQYNATGTFEACLIATSESGCTDTACKQVDALIDPLLDVPNAFTPGRFGRNGYISVTGFGIAKMTWRIYNRWGKLVFETHDRRAAWNGTYNGQLQPMDVYAYTLDVEFFDGNKLRKTGDITLIR</sequence>
<dbReference type="PANTHER" id="PTHR35580:SF1">
    <property type="entry name" value="PHYTASE-LIKE DOMAIN-CONTAINING PROTEIN"/>
    <property type="match status" value="1"/>
</dbReference>
<dbReference type="InterPro" id="IPR035986">
    <property type="entry name" value="PKD_dom_sf"/>
</dbReference>
<comment type="caution">
    <text evidence="2">The sequence shown here is derived from an EMBL/GenBank/DDBJ whole genome shotgun (WGS) entry which is preliminary data.</text>
</comment>
<dbReference type="CDD" id="cd00146">
    <property type="entry name" value="PKD"/>
    <property type="match status" value="4"/>
</dbReference>
<dbReference type="InterPro" id="IPR000601">
    <property type="entry name" value="PKD_dom"/>
</dbReference>
<dbReference type="InterPro" id="IPR057708">
    <property type="entry name" value="DUF7948"/>
</dbReference>
<evidence type="ECO:0000259" key="1">
    <source>
        <dbReference type="PROSITE" id="PS50093"/>
    </source>
</evidence>
<dbReference type="Pfam" id="PF25778">
    <property type="entry name" value="DUF7948"/>
    <property type="match status" value="1"/>
</dbReference>
<gene>
    <name evidence="2" type="ORF">A4D02_19470</name>
</gene>
<feature type="domain" description="PKD" evidence="1">
    <location>
        <begin position="1056"/>
        <end position="1110"/>
    </location>
</feature>
<dbReference type="Pfam" id="PF18911">
    <property type="entry name" value="PKD_4"/>
    <property type="match status" value="4"/>
</dbReference>
<dbReference type="InterPro" id="IPR022409">
    <property type="entry name" value="PKD/Chitinase_dom"/>
</dbReference>
<organism evidence="2 3">
    <name type="scientific">Niastella koreensis</name>
    <dbReference type="NCBI Taxonomy" id="354356"/>
    <lineage>
        <taxon>Bacteria</taxon>
        <taxon>Pseudomonadati</taxon>
        <taxon>Bacteroidota</taxon>
        <taxon>Chitinophagia</taxon>
        <taxon>Chitinophagales</taxon>
        <taxon>Chitinophagaceae</taxon>
        <taxon>Niastella</taxon>
    </lineage>
</organism>
<dbReference type="Gene3D" id="2.60.40.10">
    <property type="entry name" value="Immunoglobulins"/>
    <property type="match status" value="4"/>
</dbReference>
<dbReference type="InterPro" id="IPR026341">
    <property type="entry name" value="T9SS_type_B"/>
</dbReference>
<keyword evidence="3" id="KW-1185">Reference proteome</keyword>
<dbReference type="EMBL" id="LWBO01000002">
    <property type="protein sequence ID" value="OQP53877.1"/>
    <property type="molecule type" value="Genomic_DNA"/>
</dbReference>
<feature type="domain" description="PKD" evidence="1">
    <location>
        <begin position="980"/>
        <end position="1014"/>
    </location>
</feature>
<feature type="domain" description="PKD" evidence="1">
    <location>
        <begin position="891"/>
        <end position="934"/>
    </location>
</feature>
<dbReference type="Proteomes" id="UP000192277">
    <property type="component" value="Unassembled WGS sequence"/>
</dbReference>
<dbReference type="SUPFAM" id="SSF49299">
    <property type="entry name" value="PKD domain"/>
    <property type="match status" value="4"/>
</dbReference>
<dbReference type="PANTHER" id="PTHR35580">
    <property type="entry name" value="CELL SURFACE GLYCOPROTEIN (S-LAYER PROTEIN)-LIKE PROTEIN"/>
    <property type="match status" value="1"/>
</dbReference>
<name>A0ABX3P3E8_9BACT</name>
<dbReference type="PROSITE" id="PS50093">
    <property type="entry name" value="PKD"/>
    <property type="match status" value="4"/>
</dbReference>
<accession>A0ABX3P3E8</accession>
<dbReference type="InterPro" id="IPR052918">
    <property type="entry name" value="Motility_Chemotaxis_Reg"/>
</dbReference>
<reference evidence="2 3" key="1">
    <citation type="submission" date="2016-04" db="EMBL/GenBank/DDBJ databases">
        <authorList>
            <person name="Chen L."/>
            <person name="Zhuang W."/>
            <person name="Wang G."/>
        </authorList>
    </citation>
    <scope>NUCLEOTIDE SEQUENCE [LARGE SCALE GENOMIC DNA]</scope>
    <source>
        <strain evidence="3">GR20</strain>
    </source>
</reference>